<comment type="caution">
    <text evidence="5">The sequence shown here is derived from an EMBL/GenBank/DDBJ whole genome shotgun (WGS) entry which is preliminary data.</text>
</comment>
<dbReference type="PANTHER" id="PTHR43464:SF19">
    <property type="entry name" value="UBIQUINONE BIOSYNTHESIS O-METHYLTRANSFERASE, MITOCHONDRIAL"/>
    <property type="match status" value="1"/>
</dbReference>
<keyword evidence="6" id="KW-1185">Reference proteome</keyword>
<dbReference type="EMBL" id="VSTH01000064">
    <property type="protein sequence ID" value="TYO64625.1"/>
    <property type="molecule type" value="Genomic_DNA"/>
</dbReference>
<evidence type="ECO:0000256" key="1">
    <source>
        <dbReference type="ARBA" id="ARBA00022603"/>
    </source>
</evidence>
<evidence type="ECO:0000313" key="6">
    <source>
        <dbReference type="Proteomes" id="UP000324797"/>
    </source>
</evidence>
<proteinExistence type="predicted"/>
<reference evidence="5 6" key="1">
    <citation type="submission" date="2019-08" db="EMBL/GenBank/DDBJ databases">
        <title>Bradyrhizobium hipponensis sp. nov., a rhizobium isolated from a Lupinus angustifolius root nodule in Tunisia.</title>
        <authorList>
            <person name="Off K."/>
            <person name="Rejili M."/>
            <person name="Mars M."/>
            <person name="Brachmann A."/>
            <person name="Marin M."/>
        </authorList>
    </citation>
    <scope>NUCLEOTIDE SEQUENCE [LARGE SCALE GENOMIC DNA]</scope>
    <source>
        <strain evidence="6">aSej3</strain>
    </source>
</reference>
<dbReference type="Pfam" id="PF08241">
    <property type="entry name" value="Methyltransf_11"/>
    <property type="match status" value="1"/>
</dbReference>
<dbReference type="Gene3D" id="3.40.50.150">
    <property type="entry name" value="Vaccinia Virus protein VP39"/>
    <property type="match status" value="1"/>
</dbReference>
<dbReference type="InterPro" id="IPR029063">
    <property type="entry name" value="SAM-dependent_MTases_sf"/>
</dbReference>
<sequence length="256" mass="28501">MRPGLGQFAMSNQQVIVKDPHLCEPFINGRDTGRLLHDLGAMLSLLNPQMLTHPILDFGAGSCWITEAIARMGHRVTAFDIHPDLQGCITGRTSADKRIDASLISYARGDGHAMPFAGDKFGHLLCYDTLHHMHDFDAVFREFSRVLVPGGRAIFVEPGAKHSTSAETIAFLELKKHDPTWIERDIVLEEINHCAMVAGLSELVLMPAGHPSAPPLFSLRDWLSLRRGNLLARNKFAKQLANLNYDQRVIFYAVKP</sequence>
<dbReference type="InterPro" id="IPR013216">
    <property type="entry name" value="Methyltransf_11"/>
</dbReference>
<dbReference type="CDD" id="cd02440">
    <property type="entry name" value="AdoMet_MTases"/>
    <property type="match status" value="1"/>
</dbReference>
<keyword evidence="2 5" id="KW-0808">Transferase</keyword>
<protein>
    <submittedName>
        <fullName evidence="5">Class I SAM-dependent methyltransferase</fullName>
    </submittedName>
</protein>
<accession>A0A5S4YMP7</accession>
<gene>
    <name evidence="5" type="ORF">FXV83_20725</name>
</gene>
<dbReference type="SUPFAM" id="SSF53335">
    <property type="entry name" value="S-adenosyl-L-methionine-dependent methyltransferases"/>
    <property type="match status" value="1"/>
</dbReference>
<dbReference type="AlphaFoldDB" id="A0A5S4YMP7"/>
<keyword evidence="1 5" id="KW-0489">Methyltransferase</keyword>
<evidence type="ECO:0000313" key="5">
    <source>
        <dbReference type="EMBL" id="TYO64625.1"/>
    </source>
</evidence>
<feature type="domain" description="Methyltransferase type 11" evidence="4">
    <location>
        <begin position="56"/>
        <end position="155"/>
    </location>
</feature>
<name>A0A5S4YMP7_9BRAD</name>
<evidence type="ECO:0000256" key="2">
    <source>
        <dbReference type="ARBA" id="ARBA00022679"/>
    </source>
</evidence>
<dbReference type="PANTHER" id="PTHR43464">
    <property type="entry name" value="METHYLTRANSFERASE"/>
    <property type="match status" value="1"/>
</dbReference>
<dbReference type="GO" id="GO:0032259">
    <property type="term" value="P:methylation"/>
    <property type="evidence" value="ECO:0007669"/>
    <property type="project" value="UniProtKB-KW"/>
</dbReference>
<organism evidence="5 6">
    <name type="scientific">Bradyrhizobium hipponense</name>
    <dbReference type="NCBI Taxonomy" id="2605638"/>
    <lineage>
        <taxon>Bacteria</taxon>
        <taxon>Pseudomonadati</taxon>
        <taxon>Pseudomonadota</taxon>
        <taxon>Alphaproteobacteria</taxon>
        <taxon>Hyphomicrobiales</taxon>
        <taxon>Nitrobacteraceae</taxon>
        <taxon>Bradyrhizobium</taxon>
    </lineage>
</organism>
<dbReference type="GO" id="GO:0008757">
    <property type="term" value="F:S-adenosylmethionine-dependent methyltransferase activity"/>
    <property type="evidence" value="ECO:0007669"/>
    <property type="project" value="InterPro"/>
</dbReference>
<dbReference type="Proteomes" id="UP000324797">
    <property type="component" value="Unassembled WGS sequence"/>
</dbReference>
<keyword evidence="3" id="KW-0949">S-adenosyl-L-methionine</keyword>
<evidence type="ECO:0000256" key="3">
    <source>
        <dbReference type="ARBA" id="ARBA00022691"/>
    </source>
</evidence>
<evidence type="ECO:0000259" key="4">
    <source>
        <dbReference type="Pfam" id="PF08241"/>
    </source>
</evidence>